<dbReference type="SUPFAM" id="SSF50249">
    <property type="entry name" value="Nucleic acid-binding proteins"/>
    <property type="match status" value="1"/>
</dbReference>
<keyword evidence="8 9" id="KW-0804">Transcription</keyword>
<dbReference type="SMART" id="SM00382">
    <property type="entry name" value="AAA"/>
    <property type="match status" value="1"/>
</dbReference>
<feature type="region of interest" description="Disordered" evidence="12">
    <location>
        <begin position="47"/>
        <end position="95"/>
    </location>
</feature>
<evidence type="ECO:0000313" key="15">
    <source>
        <dbReference type="Proteomes" id="UP001432222"/>
    </source>
</evidence>
<dbReference type="EMBL" id="CP108110">
    <property type="protein sequence ID" value="WUQ81563.1"/>
    <property type="molecule type" value="Genomic_DNA"/>
</dbReference>
<dbReference type="PROSITE" id="PS51856">
    <property type="entry name" value="RHO_RNA_BD"/>
    <property type="match status" value="1"/>
</dbReference>
<keyword evidence="5 9" id="KW-0067">ATP-binding</keyword>
<name>A0ABZ1TS84_9ACTN</name>
<evidence type="ECO:0000256" key="11">
    <source>
        <dbReference type="PROSITE-ProRule" id="PRU01203"/>
    </source>
</evidence>
<evidence type="ECO:0000256" key="7">
    <source>
        <dbReference type="ARBA" id="ARBA00023015"/>
    </source>
</evidence>
<dbReference type="InterPro" id="IPR011112">
    <property type="entry name" value="Rho-like_N"/>
</dbReference>
<keyword evidence="15" id="KW-1185">Reference proteome</keyword>
<dbReference type="Pfam" id="PF07497">
    <property type="entry name" value="Rho_RNA_bind"/>
    <property type="match status" value="1"/>
</dbReference>
<evidence type="ECO:0000256" key="6">
    <source>
        <dbReference type="ARBA" id="ARBA00022884"/>
    </source>
</evidence>
<gene>
    <name evidence="9 14" type="primary">rho</name>
    <name evidence="14" type="ORF">OHA16_00440</name>
</gene>
<evidence type="ECO:0000256" key="8">
    <source>
        <dbReference type="ARBA" id="ARBA00023163"/>
    </source>
</evidence>
<feature type="binding site" evidence="9">
    <location>
        <position position="255"/>
    </location>
    <ligand>
        <name>ATP</name>
        <dbReference type="ChEBI" id="CHEBI:30616"/>
    </ligand>
</feature>
<keyword evidence="1 9" id="KW-0806">Transcription termination</keyword>
<dbReference type="Gene3D" id="3.40.50.300">
    <property type="entry name" value="P-loop containing nucleotide triphosphate hydrolases"/>
    <property type="match status" value="1"/>
</dbReference>
<evidence type="ECO:0000256" key="3">
    <source>
        <dbReference type="ARBA" id="ARBA00022801"/>
    </source>
</evidence>
<dbReference type="PANTHER" id="PTHR46425:SF1">
    <property type="entry name" value="TRANSCRIPTION TERMINATION FACTOR RHO"/>
    <property type="match status" value="1"/>
</dbReference>
<dbReference type="NCBIfam" id="NF006886">
    <property type="entry name" value="PRK09376.1"/>
    <property type="match status" value="1"/>
</dbReference>
<dbReference type="CDD" id="cd01128">
    <property type="entry name" value="rho_factor_C"/>
    <property type="match status" value="1"/>
</dbReference>
<comment type="similarity">
    <text evidence="9 11">Belongs to the Rho family.</text>
</comment>
<dbReference type="NCBIfam" id="TIGR00767">
    <property type="entry name" value="rho"/>
    <property type="match status" value="1"/>
</dbReference>
<protein>
    <recommendedName>
        <fullName evidence="9 10">Transcription termination factor Rho</fullName>
        <ecNumber evidence="9 10">3.6.4.-</ecNumber>
    </recommendedName>
    <alternativeName>
        <fullName evidence="9">ATP-dependent helicase Rho</fullName>
    </alternativeName>
</protein>
<dbReference type="InterPro" id="IPR041703">
    <property type="entry name" value="Rho_factor_ATP-bd"/>
</dbReference>
<keyword evidence="3 9" id="KW-0378">Hydrolase</keyword>
<dbReference type="EC" id="3.6.4.-" evidence="9 10"/>
<dbReference type="InterPro" id="IPR003593">
    <property type="entry name" value="AAA+_ATPase"/>
</dbReference>
<evidence type="ECO:0000256" key="9">
    <source>
        <dbReference type="HAMAP-Rule" id="MF_01884"/>
    </source>
</evidence>
<dbReference type="InterPro" id="IPR000194">
    <property type="entry name" value="ATPase_F1/V1/A1_a/bsu_nucl-bd"/>
</dbReference>
<comment type="function">
    <text evidence="9">Facilitates transcription termination by a mechanism that involves Rho binding to the nascent RNA, activation of Rho's RNA-dependent ATPase activity, and release of the mRNA from the DNA template.</text>
</comment>
<dbReference type="Gene3D" id="2.40.50.140">
    <property type="entry name" value="Nucleic acid-binding proteins"/>
    <property type="match status" value="1"/>
</dbReference>
<dbReference type="SMART" id="SM00959">
    <property type="entry name" value="Rho_N"/>
    <property type="match status" value="1"/>
</dbReference>
<evidence type="ECO:0000313" key="14">
    <source>
        <dbReference type="EMBL" id="WUQ81563.1"/>
    </source>
</evidence>
<evidence type="ECO:0000256" key="1">
    <source>
        <dbReference type="ARBA" id="ARBA00022472"/>
    </source>
</evidence>
<comment type="caution">
    <text evidence="9">Lacks conserved residue(s) required for the propagation of feature annotation.</text>
</comment>
<organism evidence="14 15">
    <name type="scientific">Kitasatospora purpeofusca</name>
    <dbReference type="NCBI Taxonomy" id="67352"/>
    <lineage>
        <taxon>Bacteria</taxon>
        <taxon>Bacillati</taxon>
        <taxon>Actinomycetota</taxon>
        <taxon>Actinomycetes</taxon>
        <taxon>Kitasatosporales</taxon>
        <taxon>Streptomycetaceae</taxon>
        <taxon>Kitasatospora</taxon>
    </lineage>
</organism>
<keyword evidence="2 9" id="KW-0547">Nucleotide-binding</keyword>
<evidence type="ECO:0000256" key="2">
    <source>
        <dbReference type="ARBA" id="ARBA00022741"/>
    </source>
</evidence>
<dbReference type="PANTHER" id="PTHR46425">
    <property type="entry name" value="TRANSCRIPTION TERMINATION FACTOR RHO"/>
    <property type="match status" value="1"/>
</dbReference>
<reference evidence="14" key="1">
    <citation type="submission" date="2022-10" db="EMBL/GenBank/DDBJ databases">
        <title>The complete genomes of actinobacterial strains from the NBC collection.</title>
        <authorList>
            <person name="Joergensen T.S."/>
            <person name="Alvarez Arevalo M."/>
            <person name="Sterndorff E.B."/>
            <person name="Faurdal D."/>
            <person name="Vuksanovic O."/>
            <person name="Mourched A.-S."/>
            <person name="Charusanti P."/>
            <person name="Shaw S."/>
            <person name="Blin K."/>
            <person name="Weber T."/>
        </authorList>
    </citation>
    <scope>NUCLEOTIDE SEQUENCE</scope>
    <source>
        <strain evidence="14">NBC_00222</strain>
    </source>
</reference>
<evidence type="ECO:0000256" key="12">
    <source>
        <dbReference type="SAM" id="MobiDB-lite"/>
    </source>
</evidence>
<dbReference type="HAMAP" id="MF_01884">
    <property type="entry name" value="Rho"/>
    <property type="match status" value="1"/>
</dbReference>
<dbReference type="Pfam" id="PF00006">
    <property type="entry name" value="ATP-synt_ab"/>
    <property type="match status" value="1"/>
</dbReference>
<evidence type="ECO:0000256" key="4">
    <source>
        <dbReference type="ARBA" id="ARBA00022806"/>
    </source>
</evidence>
<keyword evidence="7 9" id="KW-0805">Transcription regulation</keyword>
<dbReference type="SUPFAM" id="SSF52540">
    <property type="entry name" value="P-loop containing nucleoside triphosphate hydrolases"/>
    <property type="match status" value="1"/>
</dbReference>
<proteinExistence type="inferred from homology"/>
<keyword evidence="4 9" id="KW-0347">Helicase</keyword>
<feature type="binding site" evidence="9">
    <location>
        <begin position="224"/>
        <end position="229"/>
    </location>
    <ligand>
        <name>ATP</name>
        <dbReference type="ChEBI" id="CHEBI:30616"/>
    </ligand>
</feature>
<dbReference type="InterPro" id="IPR004665">
    <property type="entry name" value="Term_rho"/>
</dbReference>
<dbReference type="Pfam" id="PF07498">
    <property type="entry name" value="Rho_N"/>
    <property type="match status" value="1"/>
</dbReference>
<evidence type="ECO:0000256" key="10">
    <source>
        <dbReference type="NCBIfam" id="TIGR00767"/>
    </source>
</evidence>
<dbReference type="InterPro" id="IPR011113">
    <property type="entry name" value="Rho_RNA-bd"/>
</dbReference>
<dbReference type="Proteomes" id="UP001432222">
    <property type="component" value="Chromosome"/>
</dbReference>
<evidence type="ECO:0000256" key="5">
    <source>
        <dbReference type="ARBA" id="ARBA00022840"/>
    </source>
</evidence>
<dbReference type="InterPro" id="IPR012340">
    <property type="entry name" value="NA-bd_OB-fold"/>
</dbReference>
<feature type="binding site" evidence="9">
    <location>
        <begin position="212"/>
        <end position="217"/>
    </location>
    <ligand>
        <name>ATP</name>
        <dbReference type="ChEBI" id="CHEBI:30616"/>
    </ligand>
</feature>
<accession>A0ABZ1TS84</accession>
<sequence>MTTTTEPTTTTTPLDSLLKADLHQLASALGIQGAARLRKGELVEAITSTRSTARPPAPTGVPRPAGTQSGGGRPAQRARARSDGPAQPDTTAASDLLPVAGVLDIREGNAVLRTSGYLPGPTDVHLPAGQVRALGLRTGDVLTGATRPRAGGARPPMARVDTVNGNPAEESRPRPAFHELTPLYPHRQLRLETESDPRQLTGRVIDLVAPIGKGQRGLIVAPPKAGKTLVLQSIAEAIARNHPEAHLMVVLVDERPEEVTDMRRSVKGEVIASTFDRPAREHIALAELAIERAKRLVELGHDVVVLLDSLTRLARAHNATAPAHGRTLSGGLDASVLQHPKRLFGAARSIENGGSLTILATALVDTGSRMDDLIFEEFKSTGNMELRLDRRLADRRVFPAVDVKASGTRREELLLGPARTPATWALRRALGGLDTQQATELLLDRVKRTRGNAELLRQVVTNSPSRQA</sequence>
<keyword evidence="6 9" id="KW-0694">RNA-binding</keyword>
<evidence type="ECO:0000259" key="13">
    <source>
        <dbReference type="PROSITE" id="PS51856"/>
    </source>
</evidence>
<feature type="domain" description="Rho RNA-BD" evidence="13">
    <location>
        <begin position="96"/>
        <end position="167"/>
    </location>
</feature>
<comment type="subunit">
    <text evidence="9">Homohexamer. The homohexamer assembles into an open ring structure.</text>
</comment>
<dbReference type="InterPro" id="IPR027417">
    <property type="entry name" value="P-loop_NTPase"/>
</dbReference>